<organism evidence="1 2">
    <name type="scientific">Myxococcus fulvus</name>
    <dbReference type="NCBI Taxonomy" id="33"/>
    <lineage>
        <taxon>Bacteria</taxon>
        <taxon>Pseudomonadati</taxon>
        <taxon>Myxococcota</taxon>
        <taxon>Myxococcia</taxon>
        <taxon>Myxococcales</taxon>
        <taxon>Cystobacterineae</taxon>
        <taxon>Myxococcaceae</taxon>
        <taxon>Myxococcus</taxon>
    </lineage>
</organism>
<dbReference type="EMBL" id="BJXR01000005">
    <property type="protein sequence ID" value="GEN05126.1"/>
    <property type="molecule type" value="Genomic_DNA"/>
</dbReference>
<dbReference type="Proteomes" id="UP000321514">
    <property type="component" value="Unassembled WGS sequence"/>
</dbReference>
<proteinExistence type="predicted"/>
<evidence type="ECO:0000313" key="1">
    <source>
        <dbReference type="EMBL" id="GEN05126.1"/>
    </source>
</evidence>
<evidence type="ECO:0008006" key="3">
    <source>
        <dbReference type="Google" id="ProtNLM"/>
    </source>
</evidence>
<comment type="caution">
    <text evidence="1">The sequence shown here is derived from an EMBL/GenBank/DDBJ whole genome shotgun (WGS) entry which is preliminary data.</text>
</comment>
<dbReference type="PROSITE" id="PS51257">
    <property type="entry name" value="PROKAR_LIPOPROTEIN"/>
    <property type="match status" value="1"/>
</dbReference>
<accession>A0A511ST77</accession>
<name>A0A511ST77_MYXFU</name>
<dbReference type="RefSeq" id="WP_074949747.1">
    <property type="nucleotide sequence ID" value="NZ_BJXR01000005.1"/>
</dbReference>
<reference evidence="1 2" key="1">
    <citation type="submission" date="2019-07" db="EMBL/GenBank/DDBJ databases">
        <title>Whole genome shotgun sequence of Myxococcus fulvus NBRC 100333.</title>
        <authorList>
            <person name="Hosoyama A."/>
            <person name="Uohara A."/>
            <person name="Ohji S."/>
            <person name="Ichikawa N."/>
        </authorList>
    </citation>
    <scope>NUCLEOTIDE SEQUENCE [LARGE SCALE GENOMIC DNA]</scope>
    <source>
        <strain evidence="1 2">NBRC 100333</strain>
    </source>
</reference>
<protein>
    <recommendedName>
        <fullName evidence="3">Lipoprotein</fullName>
    </recommendedName>
</protein>
<dbReference type="OrthoDB" id="5510605at2"/>
<sequence length="192" mass="20193">MRAGGRVALWVTLAMGLACRSRATEADADAGATGRVAPVNAMLPACEVLLPSDVRESMLPGFTMKEDRACPTCGPLCTFRSASEKDVTVSVTWDCKPHYSQADTQALLQPTLSLGGEEIPALGKAAARRAPAQGMLQVMAWDDDTPCALIVTWLGGSPEQALDVARLALGATRPDSFRVPVPPESELDSGTP</sequence>
<evidence type="ECO:0000313" key="2">
    <source>
        <dbReference type="Proteomes" id="UP000321514"/>
    </source>
</evidence>
<dbReference type="AlphaFoldDB" id="A0A511ST77"/>
<gene>
    <name evidence="1" type="ORF">MFU01_01630</name>
</gene>